<dbReference type="Gene3D" id="3.40.50.1820">
    <property type="entry name" value="alpha/beta hydrolase"/>
    <property type="match status" value="1"/>
</dbReference>
<dbReference type="InterPro" id="IPR013094">
    <property type="entry name" value="AB_hydrolase_3"/>
</dbReference>
<keyword evidence="3" id="KW-1185">Reference proteome</keyword>
<dbReference type="Pfam" id="PF07859">
    <property type="entry name" value="Abhydrolase_3"/>
    <property type="match status" value="1"/>
</dbReference>
<dbReference type="InterPro" id="IPR029058">
    <property type="entry name" value="AB_hydrolase_fold"/>
</dbReference>
<comment type="caution">
    <text evidence="2">The sequence shown here is derived from an EMBL/GenBank/DDBJ whole genome shotgun (WGS) entry which is preliminary data.</text>
</comment>
<dbReference type="PANTHER" id="PTHR23025:SF4">
    <property type="entry name" value="ALPHA_BETA HYDROLASE FOLD-3 DOMAIN-CONTAINING PROTEIN"/>
    <property type="match status" value="1"/>
</dbReference>
<evidence type="ECO:0000259" key="1">
    <source>
        <dbReference type="Pfam" id="PF07859"/>
    </source>
</evidence>
<evidence type="ECO:0000313" key="3">
    <source>
        <dbReference type="Proteomes" id="UP001447188"/>
    </source>
</evidence>
<accession>A0ABR3GVF0</accession>
<dbReference type="SUPFAM" id="SSF53474">
    <property type="entry name" value="alpha/beta-Hydrolases"/>
    <property type="match status" value="1"/>
</dbReference>
<dbReference type="PANTHER" id="PTHR23025">
    <property type="entry name" value="TRIACYLGLYCEROL LIPASE"/>
    <property type="match status" value="1"/>
</dbReference>
<name>A0ABR3GVF0_9PEZI</name>
<evidence type="ECO:0000313" key="2">
    <source>
        <dbReference type="EMBL" id="KAL0639921.1"/>
    </source>
</evidence>
<dbReference type="Proteomes" id="UP001447188">
    <property type="component" value="Unassembled WGS sequence"/>
</dbReference>
<proteinExistence type="predicted"/>
<feature type="domain" description="Alpha/beta hydrolase fold-3" evidence="1">
    <location>
        <begin position="65"/>
        <end position="277"/>
    </location>
</feature>
<dbReference type="EMBL" id="JBBBZM010000007">
    <property type="protein sequence ID" value="KAL0639921.1"/>
    <property type="molecule type" value="Genomic_DNA"/>
</dbReference>
<gene>
    <name evidence="2" type="ORF">Q9L58_001012</name>
</gene>
<protein>
    <recommendedName>
        <fullName evidence="1">Alpha/beta hydrolase fold-3 domain-containing protein</fullName>
    </recommendedName>
</protein>
<reference evidence="2 3" key="1">
    <citation type="submission" date="2024-02" db="EMBL/GenBank/DDBJ databases">
        <title>Discinaceae phylogenomics.</title>
        <authorList>
            <person name="Dirks A.C."/>
            <person name="James T.Y."/>
        </authorList>
    </citation>
    <scope>NUCLEOTIDE SEQUENCE [LARGE SCALE GENOMIC DNA]</scope>
    <source>
        <strain evidence="2 3">ACD0624</strain>
    </source>
</reference>
<organism evidence="2 3">
    <name type="scientific">Discina gigas</name>
    <dbReference type="NCBI Taxonomy" id="1032678"/>
    <lineage>
        <taxon>Eukaryota</taxon>
        <taxon>Fungi</taxon>
        <taxon>Dikarya</taxon>
        <taxon>Ascomycota</taxon>
        <taxon>Pezizomycotina</taxon>
        <taxon>Pezizomycetes</taxon>
        <taxon>Pezizales</taxon>
        <taxon>Discinaceae</taxon>
        <taxon>Discina</taxon>
    </lineage>
</organism>
<sequence>MSTGMALHHLGPPPSPAPLFTRTIPATLSATRGDIGLLFYAPPSYSKPTEPSIPETTTSKLYPALINFHGGGFTIGDASDDARWCHAVVDQCHALVISVNYRRAPEFPFPTAVEDGADAVLWVLQHANELQVDCARVGISGFSAGGNMAFTVPLRLVETACTISVIIAWYPSTDFTNPRASRRMTNLRPEKGLPEMFTNLFDASYLHPQGTVAMDSPYLSPGVAPKELLRRLPDDICIYTCEWDELLAEAERFKERLEEECEKRVRYKMFKGTRHAWDKNPNPMGRDVKREAAYSEACAELKRVWGAGE</sequence>